<dbReference type="InterPro" id="IPR005756">
    <property type="entry name" value="Ribosomal_uL24_euk/arc"/>
</dbReference>
<keyword evidence="3" id="KW-0687">Ribonucleoprotein</keyword>
<evidence type="ECO:0000313" key="6">
    <source>
        <dbReference type="Proteomes" id="UP000749646"/>
    </source>
</evidence>
<dbReference type="EMBL" id="JAAAHW010001007">
    <property type="protein sequence ID" value="KAF9997408.1"/>
    <property type="molecule type" value="Genomic_DNA"/>
</dbReference>
<dbReference type="InterPro" id="IPR008991">
    <property type="entry name" value="Translation_prot_SH3-like_sf"/>
</dbReference>
<dbReference type="PROSITE" id="PS01108">
    <property type="entry name" value="RIBOSOMAL_L24"/>
    <property type="match status" value="1"/>
</dbReference>
<dbReference type="GO" id="GO:0003723">
    <property type="term" value="F:RNA binding"/>
    <property type="evidence" value="ECO:0007669"/>
    <property type="project" value="InterPro"/>
</dbReference>
<dbReference type="SUPFAM" id="SSF50104">
    <property type="entry name" value="Translation proteins SH3-like domain"/>
    <property type="match status" value="1"/>
</dbReference>
<dbReference type="OrthoDB" id="1688503at2759"/>
<evidence type="ECO:0000256" key="2">
    <source>
        <dbReference type="ARBA" id="ARBA00022980"/>
    </source>
</evidence>
<feature type="compositionally biased region" description="Basic and acidic residues" evidence="4">
    <location>
        <begin position="1"/>
        <end position="10"/>
    </location>
</feature>
<dbReference type="PANTHER" id="PTHR11143">
    <property type="entry name" value="60S RIBOSOMAL PROTEIN L26 FAMILY MEMBER"/>
    <property type="match status" value="1"/>
</dbReference>
<comment type="caution">
    <text evidence="5">The sequence shown here is derived from an EMBL/GenBank/DDBJ whole genome shotgun (WGS) entry which is preliminary data.</text>
</comment>
<dbReference type="AlphaFoldDB" id="A0A9P6MFF7"/>
<dbReference type="GO" id="GO:0006412">
    <property type="term" value="P:translation"/>
    <property type="evidence" value="ECO:0007669"/>
    <property type="project" value="InterPro"/>
</dbReference>
<dbReference type="GO" id="GO:0015934">
    <property type="term" value="C:large ribosomal subunit"/>
    <property type="evidence" value="ECO:0007669"/>
    <property type="project" value="InterPro"/>
</dbReference>
<reference evidence="5" key="1">
    <citation type="journal article" date="2020" name="Fungal Divers.">
        <title>Resolving the Mortierellaceae phylogeny through synthesis of multi-gene phylogenetics and phylogenomics.</title>
        <authorList>
            <person name="Vandepol N."/>
            <person name="Liber J."/>
            <person name="Desiro A."/>
            <person name="Na H."/>
            <person name="Kennedy M."/>
            <person name="Barry K."/>
            <person name="Grigoriev I.V."/>
            <person name="Miller A.N."/>
            <person name="O'Donnell K."/>
            <person name="Stajich J.E."/>
            <person name="Bonito G."/>
        </authorList>
    </citation>
    <scope>NUCLEOTIDE SEQUENCE</scope>
    <source>
        <strain evidence="5">MES-2147</strain>
    </source>
</reference>
<feature type="region of interest" description="Disordered" evidence="4">
    <location>
        <begin position="1"/>
        <end position="36"/>
    </location>
</feature>
<dbReference type="NCBIfam" id="TIGR01080">
    <property type="entry name" value="rplX_A_E"/>
    <property type="match status" value="1"/>
</dbReference>
<dbReference type="InterPro" id="IPR005825">
    <property type="entry name" value="Ribosomal_uL24_CS"/>
</dbReference>
<protein>
    <recommendedName>
        <fullName evidence="7">KOW domain-containing protein</fullName>
    </recommendedName>
</protein>
<dbReference type="CDD" id="cd06089">
    <property type="entry name" value="KOW_RPL26"/>
    <property type="match status" value="1"/>
</dbReference>
<gene>
    <name evidence="5" type="ORF">BGZ65_007015</name>
</gene>
<proteinExistence type="inferred from homology"/>
<organism evidence="5 6">
    <name type="scientific">Modicella reniformis</name>
    <dbReference type="NCBI Taxonomy" id="1440133"/>
    <lineage>
        <taxon>Eukaryota</taxon>
        <taxon>Fungi</taxon>
        <taxon>Fungi incertae sedis</taxon>
        <taxon>Mucoromycota</taxon>
        <taxon>Mortierellomycotina</taxon>
        <taxon>Mortierellomycetes</taxon>
        <taxon>Mortierellales</taxon>
        <taxon>Mortierellaceae</taxon>
        <taxon>Modicella</taxon>
    </lineage>
</organism>
<keyword evidence="6" id="KW-1185">Reference proteome</keyword>
<dbReference type="InterPro" id="IPR041988">
    <property type="entry name" value="Ribosomal_uL24_KOW"/>
</dbReference>
<comment type="similarity">
    <text evidence="1">Belongs to the universal ribosomal protein uL24 family.</text>
</comment>
<dbReference type="Proteomes" id="UP000749646">
    <property type="component" value="Unassembled WGS sequence"/>
</dbReference>
<dbReference type="GO" id="GO:0003735">
    <property type="term" value="F:structural constituent of ribosome"/>
    <property type="evidence" value="ECO:0007669"/>
    <property type="project" value="InterPro"/>
</dbReference>
<dbReference type="Gene3D" id="2.30.30.30">
    <property type="match status" value="1"/>
</dbReference>
<evidence type="ECO:0000313" key="5">
    <source>
        <dbReference type="EMBL" id="KAF9997408.1"/>
    </source>
</evidence>
<evidence type="ECO:0000256" key="1">
    <source>
        <dbReference type="ARBA" id="ARBA00010618"/>
    </source>
</evidence>
<evidence type="ECO:0000256" key="4">
    <source>
        <dbReference type="SAM" id="MobiDB-lite"/>
    </source>
</evidence>
<dbReference type="Pfam" id="PF16906">
    <property type="entry name" value="Ribosomal_L26"/>
    <property type="match status" value="1"/>
</dbReference>
<keyword evidence="2" id="KW-0689">Ribosomal protein</keyword>
<accession>A0A9P6MFF7</accession>
<evidence type="ECO:0008006" key="7">
    <source>
        <dbReference type="Google" id="ProtNLM"/>
    </source>
</evidence>
<sequence>MASDHVEPKRKNSSPAENEPHPIVHPAVWRQGPRLRQNGPKVDYPEITCKNCLECMERVFIQALESRIQAVINSSLQKKLKATETLKDELAKAAIATRDNALKTEEYTLELNDDEVLVVRGIYKGREGKVVEVYRCKWVIHIERVNREKANGASVPFGIHPSKVVVSKHDLDKDRKVIFERKNRSKKTEAMQE</sequence>
<name>A0A9P6MFF7_9FUNG</name>
<evidence type="ECO:0000256" key="3">
    <source>
        <dbReference type="ARBA" id="ARBA00023274"/>
    </source>
</evidence>
<dbReference type="InterPro" id="IPR014722">
    <property type="entry name" value="Rib_uL2_dom2"/>
</dbReference>